<dbReference type="STRING" id="1367847.JCM7686_3233"/>
<dbReference type="HOGENOM" id="CLU_068390_0_0_5"/>
<evidence type="ECO:0008006" key="4">
    <source>
        <dbReference type="Google" id="ProtNLM"/>
    </source>
</evidence>
<dbReference type="KEGG" id="pami:JCM7686_3233"/>
<keyword evidence="3" id="KW-1185">Reference proteome</keyword>
<protein>
    <recommendedName>
        <fullName evidence="4">Tellurite resistance TerB family protein</fullName>
    </recommendedName>
</protein>
<dbReference type="eggNOG" id="COG2979">
    <property type="taxonomic scope" value="Bacteria"/>
</dbReference>
<accession>S5YFK3</accession>
<evidence type="ECO:0000313" key="2">
    <source>
        <dbReference type="EMBL" id="AGT10268.1"/>
    </source>
</evidence>
<evidence type="ECO:0000256" key="1">
    <source>
        <dbReference type="SAM" id="MobiDB-lite"/>
    </source>
</evidence>
<gene>
    <name evidence="2" type="ORF">JCM7686_3233</name>
</gene>
<sequence length="347" mass="34475">MSLVKTLARVAAGVILAKGIGTIMRNAQNGTAEAAPSGPSTGPSSGASRRSTGGGILGDLLNRGTGARSGGGGGLGDILGQVLGGTASPDPTSGGAGTGRRYGGPQSGGAQGGLGGLFDKITSGRGQPYGDTFGRNPPPSPAQDSAAPQPTGPTASGSAGGGLGGILAGAVSGGLGGLLGGLLSGRGPTASPMDGLAHKDSQPHNEASFGEVLNDAIATGNEPQIPPTPEQNAVAGLLLRAMIQAAKSDGQIDDREMQRLVAETGEQDGPERDFIREQMAAPVDPIALARETPQGLGPQVYLVSLMAIDFDNEAEARYLHALAEALGLAQEQVNAIHQQVGVQNLYS</sequence>
<dbReference type="CDD" id="cd07178">
    <property type="entry name" value="terB_like_YebE"/>
    <property type="match status" value="1"/>
</dbReference>
<evidence type="ECO:0000313" key="3">
    <source>
        <dbReference type="Proteomes" id="UP000015480"/>
    </source>
</evidence>
<feature type="compositionally biased region" description="Gly residues" evidence="1">
    <location>
        <begin position="67"/>
        <end position="77"/>
    </location>
</feature>
<feature type="compositionally biased region" description="Low complexity" evidence="1">
    <location>
        <begin position="34"/>
        <end position="51"/>
    </location>
</feature>
<dbReference type="InterPro" id="IPR007486">
    <property type="entry name" value="YebE"/>
</dbReference>
<dbReference type="RefSeq" id="WP_020951904.1">
    <property type="nucleotide sequence ID" value="NC_022041.1"/>
</dbReference>
<name>S5YFK3_PARAH</name>
<organism evidence="2 3">
    <name type="scientific">Paracoccus aminophilus JCM 7686</name>
    <dbReference type="NCBI Taxonomy" id="1367847"/>
    <lineage>
        <taxon>Bacteria</taxon>
        <taxon>Pseudomonadati</taxon>
        <taxon>Pseudomonadota</taxon>
        <taxon>Alphaproteobacteria</taxon>
        <taxon>Rhodobacterales</taxon>
        <taxon>Paracoccaceae</taxon>
        <taxon>Paracoccus</taxon>
    </lineage>
</organism>
<dbReference type="AlphaFoldDB" id="S5YFK3"/>
<proteinExistence type="predicted"/>
<dbReference type="Pfam" id="PF04391">
    <property type="entry name" value="DUF533"/>
    <property type="match status" value="1"/>
</dbReference>
<dbReference type="EMBL" id="CP006650">
    <property type="protein sequence ID" value="AGT10268.1"/>
    <property type="molecule type" value="Genomic_DNA"/>
</dbReference>
<reference evidence="2 3" key="1">
    <citation type="journal article" date="2014" name="BMC Genomics">
        <title>Architecture and functions of a multipartite genome of the methylotrophic bacterium Paracoccus aminophilus JCM 7686, containing primary and secondary chromids.</title>
        <authorList>
            <person name="Dziewit L."/>
            <person name="Czarnecki J."/>
            <person name="Wibberg D."/>
            <person name="Radlinska M."/>
            <person name="Mrozek P."/>
            <person name="Szymczak M."/>
            <person name="Schluter A."/>
            <person name="Puhler A."/>
            <person name="Bartosik D."/>
        </authorList>
    </citation>
    <scope>NUCLEOTIDE SEQUENCE [LARGE SCALE GENOMIC DNA]</scope>
    <source>
        <strain evidence="2">JCM 7686</strain>
    </source>
</reference>
<dbReference type="PATRIC" id="fig|1367847.3.peg.3259"/>
<dbReference type="InterPro" id="IPR029024">
    <property type="entry name" value="TerB-like"/>
</dbReference>
<dbReference type="SUPFAM" id="SSF158682">
    <property type="entry name" value="TerB-like"/>
    <property type="match status" value="1"/>
</dbReference>
<dbReference type="Proteomes" id="UP000015480">
    <property type="component" value="Chromosome"/>
</dbReference>
<feature type="region of interest" description="Disordered" evidence="1">
    <location>
        <begin position="30"/>
        <end position="160"/>
    </location>
</feature>
<feature type="compositionally biased region" description="Gly residues" evidence="1">
    <location>
        <begin position="94"/>
        <end position="116"/>
    </location>
</feature>
<dbReference type="OrthoDB" id="7866618at2"/>